<gene>
    <name evidence="2" type="ORF">E2C01_025577</name>
</gene>
<keyword evidence="3" id="KW-1185">Reference proteome</keyword>
<evidence type="ECO:0000313" key="2">
    <source>
        <dbReference type="EMBL" id="MPC32268.1"/>
    </source>
</evidence>
<accession>A0A5B7EFM9</accession>
<reference evidence="2 3" key="1">
    <citation type="submission" date="2019-05" db="EMBL/GenBank/DDBJ databases">
        <title>Another draft genome of Portunus trituberculatus and its Hox gene families provides insights of decapod evolution.</title>
        <authorList>
            <person name="Jeong J.-H."/>
            <person name="Song I."/>
            <person name="Kim S."/>
            <person name="Choi T."/>
            <person name="Kim D."/>
            <person name="Ryu S."/>
            <person name="Kim W."/>
        </authorList>
    </citation>
    <scope>NUCLEOTIDE SEQUENCE [LARGE SCALE GENOMIC DNA]</scope>
    <source>
        <tissue evidence="2">Muscle</tissue>
    </source>
</reference>
<dbReference type="EMBL" id="VSRR010002597">
    <property type="protein sequence ID" value="MPC32268.1"/>
    <property type="molecule type" value="Genomic_DNA"/>
</dbReference>
<feature type="region of interest" description="Disordered" evidence="1">
    <location>
        <begin position="1"/>
        <end position="42"/>
    </location>
</feature>
<evidence type="ECO:0000313" key="3">
    <source>
        <dbReference type="Proteomes" id="UP000324222"/>
    </source>
</evidence>
<sequence>MDKHLDGNALRDGAFLQERDAPPPRPAPPLNATLPASTKPPIIHDMMTHNLSLYYLRKRRNQQDYSRVWCGP</sequence>
<dbReference type="Proteomes" id="UP000324222">
    <property type="component" value="Unassembled WGS sequence"/>
</dbReference>
<proteinExistence type="predicted"/>
<evidence type="ECO:0000256" key="1">
    <source>
        <dbReference type="SAM" id="MobiDB-lite"/>
    </source>
</evidence>
<comment type="caution">
    <text evidence="2">The sequence shown here is derived from an EMBL/GenBank/DDBJ whole genome shotgun (WGS) entry which is preliminary data.</text>
</comment>
<organism evidence="2 3">
    <name type="scientific">Portunus trituberculatus</name>
    <name type="common">Swimming crab</name>
    <name type="synonym">Neptunus trituberculatus</name>
    <dbReference type="NCBI Taxonomy" id="210409"/>
    <lineage>
        <taxon>Eukaryota</taxon>
        <taxon>Metazoa</taxon>
        <taxon>Ecdysozoa</taxon>
        <taxon>Arthropoda</taxon>
        <taxon>Crustacea</taxon>
        <taxon>Multicrustacea</taxon>
        <taxon>Malacostraca</taxon>
        <taxon>Eumalacostraca</taxon>
        <taxon>Eucarida</taxon>
        <taxon>Decapoda</taxon>
        <taxon>Pleocyemata</taxon>
        <taxon>Brachyura</taxon>
        <taxon>Eubrachyura</taxon>
        <taxon>Portunoidea</taxon>
        <taxon>Portunidae</taxon>
        <taxon>Portuninae</taxon>
        <taxon>Portunus</taxon>
    </lineage>
</organism>
<protein>
    <submittedName>
        <fullName evidence="2">Uncharacterized protein</fullName>
    </submittedName>
</protein>
<dbReference type="AlphaFoldDB" id="A0A5B7EFM9"/>
<name>A0A5B7EFM9_PORTR</name>